<dbReference type="FunFam" id="3.40.50.720:FF:000019">
    <property type="entry name" value="Glycerol-3-phosphate dehydrogenase [NAD(P)+]"/>
    <property type="match status" value="1"/>
</dbReference>
<dbReference type="FunFam" id="1.10.1040.10:FF:000001">
    <property type="entry name" value="Glycerol-3-phosphate dehydrogenase [NAD(P)+]"/>
    <property type="match status" value="1"/>
</dbReference>
<feature type="binding site" evidence="13">
    <location>
        <position position="105"/>
    </location>
    <ligand>
        <name>NADPH</name>
        <dbReference type="ChEBI" id="CHEBI:57783"/>
    </ligand>
</feature>
<reference evidence="20 21" key="1">
    <citation type="submission" date="2019-02" db="EMBL/GenBank/DDBJ databases">
        <title>Deep-cultivation of Planctomycetes and their phenomic and genomic characterization uncovers novel biology.</title>
        <authorList>
            <person name="Wiegand S."/>
            <person name="Jogler M."/>
            <person name="Boedeker C."/>
            <person name="Pinto D."/>
            <person name="Vollmers J."/>
            <person name="Rivas-Marin E."/>
            <person name="Kohn T."/>
            <person name="Peeters S.H."/>
            <person name="Heuer A."/>
            <person name="Rast P."/>
            <person name="Oberbeckmann S."/>
            <person name="Bunk B."/>
            <person name="Jeske O."/>
            <person name="Meyerdierks A."/>
            <person name="Storesund J.E."/>
            <person name="Kallscheuer N."/>
            <person name="Luecker S."/>
            <person name="Lage O.M."/>
            <person name="Pohl T."/>
            <person name="Merkel B.J."/>
            <person name="Hornburger P."/>
            <person name="Mueller R.-W."/>
            <person name="Bruemmer F."/>
            <person name="Labrenz M."/>
            <person name="Spormann A.M."/>
            <person name="Op den Camp H."/>
            <person name="Overmann J."/>
            <person name="Amann R."/>
            <person name="Jetten M.S.M."/>
            <person name="Mascher T."/>
            <person name="Medema M.H."/>
            <person name="Devos D.P."/>
            <person name="Kaster A.-K."/>
            <person name="Ovreas L."/>
            <person name="Rohde M."/>
            <person name="Galperin M.Y."/>
            <person name="Jogler C."/>
        </authorList>
    </citation>
    <scope>NUCLEOTIDE SEQUENCE [LARGE SCALE GENOMIC DNA]</scope>
    <source>
        <strain evidence="20 21">Pan216</strain>
    </source>
</reference>
<feature type="binding site" evidence="16">
    <location>
        <begin position="7"/>
        <end position="12"/>
    </location>
    <ligand>
        <name>NAD(+)</name>
        <dbReference type="ChEBI" id="CHEBI:57540"/>
    </ligand>
</feature>
<evidence type="ECO:0000256" key="4">
    <source>
        <dbReference type="ARBA" id="ARBA00023002"/>
    </source>
</evidence>
<evidence type="ECO:0000256" key="1">
    <source>
        <dbReference type="ARBA" id="ARBA00011009"/>
    </source>
</evidence>
<dbReference type="PANTHER" id="PTHR11728:SF1">
    <property type="entry name" value="GLYCEROL-3-PHOSPHATE DEHYDROGENASE [NAD(+)] 2, CHLOROPLASTIC"/>
    <property type="match status" value="1"/>
</dbReference>
<evidence type="ECO:0000256" key="14">
    <source>
        <dbReference type="PIRSR" id="PIRSR000114-1"/>
    </source>
</evidence>
<dbReference type="PIRSF" id="PIRSF000114">
    <property type="entry name" value="Glycerol-3-P_dh"/>
    <property type="match status" value="1"/>
</dbReference>
<evidence type="ECO:0000256" key="9">
    <source>
        <dbReference type="ARBA" id="ARBA00052716"/>
    </source>
</evidence>
<accession>A0A518BB89</accession>
<feature type="active site" description="Proton acceptor" evidence="13 14">
    <location>
        <position position="188"/>
    </location>
</feature>
<dbReference type="Pfam" id="PF07479">
    <property type="entry name" value="NAD_Gly3P_dh_C"/>
    <property type="match status" value="1"/>
</dbReference>
<dbReference type="GO" id="GO:0051287">
    <property type="term" value="F:NAD binding"/>
    <property type="evidence" value="ECO:0007669"/>
    <property type="project" value="InterPro"/>
</dbReference>
<gene>
    <name evidence="13 20" type="primary">gpsA</name>
    <name evidence="20" type="ORF">Pan216_50960</name>
</gene>
<evidence type="ECO:0000256" key="16">
    <source>
        <dbReference type="PIRSR" id="PIRSR000114-3"/>
    </source>
</evidence>
<evidence type="ECO:0000256" key="7">
    <source>
        <dbReference type="ARBA" id="ARBA00023209"/>
    </source>
</evidence>
<feature type="binding site" evidence="13">
    <location>
        <position position="137"/>
    </location>
    <ligand>
        <name>NADPH</name>
        <dbReference type="ChEBI" id="CHEBI:57783"/>
    </ligand>
</feature>
<dbReference type="InterPro" id="IPR013328">
    <property type="entry name" value="6PGD_dom2"/>
</dbReference>
<dbReference type="NCBIfam" id="NF000942">
    <property type="entry name" value="PRK00094.1-4"/>
    <property type="match status" value="1"/>
</dbReference>
<sequence>MRFTILGDGAMGTACALLLAEQPSQEATIWSNFDGHCQLLEKDRENKKFLPGVPIPDKVSLTSDIATANNADAFVVAIPTVYLADTLGRIADQLPSDKPFISVVKGMERETFRSPSQIISQCLGDPPIAVLSGPSHAEEIARGMPASVVAASGDLRLAECVQQWFTTDRFRVYTSLDLRGTELSAALKNVIAIAAGICDGLKFGDNAKSALMTRGLVEMTRFGIALGAEEETYYGLAGLGDLFTTCVSPHGRNRRVGQKLGEGMTLEEILAETEQVAEGVETCRSVHDLARKKGIDMPLTEEIYKILFAGKRPLEAVEALMNRPLKQER</sequence>
<dbReference type="UniPathway" id="UPA00940"/>
<dbReference type="PROSITE" id="PS00957">
    <property type="entry name" value="NAD_G3PDH"/>
    <property type="match status" value="1"/>
</dbReference>
<keyword evidence="21" id="KW-1185">Reference proteome</keyword>
<feature type="binding site" evidence="13">
    <location>
        <position position="241"/>
    </location>
    <ligand>
        <name>sn-glycerol 3-phosphate</name>
        <dbReference type="ChEBI" id="CHEBI:57597"/>
    </ligand>
</feature>
<dbReference type="Proteomes" id="UP000317093">
    <property type="component" value="Chromosome"/>
</dbReference>
<dbReference type="PRINTS" id="PR00077">
    <property type="entry name" value="GPDHDRGNASE"/>
</dbReference>
<dbReference type="SUPFAM" id="SSF51735">
    <property type="entry name" value="NAD(P)-binding Rossmann-fold domains"/>
    <property type="match status" value="1"/>
</dbReference>
<organism evidence="20 21">
    <name type="scientific">Kolteria novifilia</name>
    <dbReference type="NCBI Taxonomy" id="2527975"/>
    <lineage>
        <taxon>Bacteria</taxon>
        <taxon>Pseudomonadati</taxon>
        <taxon>Planctomycetota</taxon>
        <taxon>Planctomycetia</taxon>
        <taxon>Kolteriales</taxon>
        <taxon>Kolteriaceae</taxon>
        <taxon>Kolteria</taxon>
    </lineage>
</organism>
<evidence type="ECO:0000256" key="13">
    <source>
        <dbReference type="HAMAP-Rule" id="MF_00394"/>
    </source>
</evidence>
<feature type="binding site" evidence="13">
    <location>
        <position position="252"/>
    </location>
    <ligand>
        <name>sn-glycerol 3-phosphate</name>
        <dbReference type="ChEBI" id="CHEBI:57597"/>
    </ligand>
</feature>
<keyword evidence="13" id="KW-0963">Cytoplasm</keyword>
<evidence type="ECO:0000256" key="3">
    <source>
        <dbReference type="ARBA" id="ARBA00022857"/>
    </source>
</evidence>
<keyword evidence="4 13" id="KW-0560">Oxidoreductase</keyword>
<keyword evidence="2 13" id="KW-0444">Lipid biosynthesis</keyword>
<keyword evidence="8 13" id="KW-1208">Phospholipid metabolism</keyword>
<comment type="catalytic activity">
    <reaction evidence="9">
        <text>sn-glycerol 3-phosphate + NADP(+) = dihydroxyacetone phosphate + NADPH + H(+)</text>
        <dbReference type="Rhea" id="RHEA:11096"/>
        <dbReference type="ChEBI" id="CHEBI:15378"/>
        <dbReference type="ChEBI" id="CHEBI:57597"/>
        <dbReference type="ChEBI" id="CHEBI:57642"/>
        <dbReference type="ChEBI" id="CHEBI:57783"/>
        <dbReference type="ChEBI" id="CHEBI:58349"/>
        <dbReference type="EC" id="1.1.1.94"/>
    </reaction>
    <physiologicalReaction direction="right-to-left" evidence="9">
        <dbReference type="Rhea" id="RHEA:11098"/>
    </physiologicalReaction>
</comment>
<dbReference type="GO" id="GO:0006650">
    <property type="term" value="P:glycerophospholipid metabolic process"/>
    <property type="evidence" value="ECO:0007669"/>
    <property type="project" value="UniProtKB-UniRule"/>
</dbReference>
<dbReference type="SUPFAM" id="SSF48179">
    <property type="entry name" value="6-phosphogluconate dehydrogenase C-terminal domain-like"/>
    <property type="match status" value="1"/>
</dbReference>
<evidence type="ECO:0000313" key="20">
    <source>
        <dbReference type="EMBL" id="QDU64207.1"/>
    </source>
</evidence>
<dbReference type="GO" id="GO:0046168">
    <property type="term" value="P:glycerol-3-phosphate catabolic process"/>
    <property type="evidence" value="ECO:0007669"/>
    <property type="project" value="InterPro"/>
</dbReference>
<feature type="binding site" evidence="16">
    <location>
        <position position="252"/>
    </location>
    <ligand>
        <name>NAD(+)</name>
        <dbReference type="ChEBI" id="CHEBI:57540"/>
    </ligand>
</feature>
<evidence type="ECO:0000256" key="5">
    <source>
        <dbReference type="ARBA" id="ARBA00023027"/>
    </source>
</evidence>
<feature type="binding site" evidence="15">
    <location>
        <begin position="252"/>
        <end position="253"/>
    </location>
    <ligand>
        <name>substrate</name>
    </ligand>
</feature>
<dbReference type="KEGG" id="knv:Pan216_50960"/>
<protein>
    <recommendedName>
        <fullName evidence="11 13">Glycerol-3-phosphate dehydrogenase [NAD(P)+]</fullName>
        <ecNumber evidence="10 13">1.1.1.94</ecNumber>
    </recommendedName>
    <alternativeName>
        <fullName evidence="13">NAD(P)(+)-dependent glycerol-3-phosphate dehydrogenase</fullName>
    </alternativeName>
    <alternativeName>
        <fullName evidence="12 13">NAD(P)H-dependent dihydroxyacetone-phosphate reductase</fullName>
    </alternativeName>
</protein>
<evidence type="ECO:0000313" key="21">
    <source>
        <dbReference type="Proteomes" id="UP000317093"/>
    </source>
</evidence>
<comment type="catalytic activity">
    <reaction evidence="13">
        <text>sn-glycerol 3-phosphate + NAD(+) = dihydroxyacetone phosphate + NADH + H(+)</text>
        <dbReference type="Rhea" id="RHEA:11092"/>
        <dbReference type="ChEBI" id="CHEBI:15378"/>
        <dbReference type="ChEBI" id="CHEBI:57540"/>
        <dbReference type="ChEBI" id="CHEBI:57597"/>
        <dbReference type="ChEBI" id="CHEBI:57642"/>
        <dbReference type="ChEBI" id="CHEBI:57945"/>
        <dbReference type="EC" id="1.1.1.94"/>
    </reaction>
</comment>
<dbReference type="EMBL" id="CP036279">
    <property type="protein sequence ID" value="QDU64207.1"/>
    <property type="molecule type" value="Genomic_DNA"/>
</dbReference>
<feature type="domain" description="Glycerol-3-phosphate dehydrogenase NAD-dependent N-terminal" evidence="18">
    <location>
        <begin position="4"/>
        <end position="156"/>
    </location>
</feature>
<dbReference type="GO" id="GO:0046167">
    <property type="term" value="P:glycerol-3-phosphate biosynthetic process"/>
    <property type="evidence" value="ECO:0007669"/>
    <property type="project" value="UniProtKB-UniRule"/>
</dbReference>
<evidence type="ECO:0000256" key="6">
    <source>
        <dbReference type="ARBA" id="ARBA00023098"/>
    </source>
</evidence>
<keyword evidence="13" id="KW-0547">Nucleotide-binding</keyword>
<feature type="binding site" evidence="13">
    <location>
        <position position="276"/>
    </location>
    <ligand>
        <name>NADPH</name>
        <dbReference type="ChEBI" id="CHEBI:57783"/>
    </ligand>
</feature>
<comment type="pathway">
    <text evidence="13">Membrane lipid metabolism; glycerophospholipid metabolism.</text>
</comment>
<dbReference type="AlphaFoldDB" id="A0A518BB89"/>
<feature type="binding site" evidence="13">
    <location>
        <position position="135"/>
    </location>
    <ligand>
        <name>sn-glycerol 3-phosphate</name>
        <dbReference type="ChEBI" id="CHEBI:57597"/>
    </ligand>
</feature>
<feature type="binding site" evidence="13">
    <location>
        <position position="252"/>
    </location>
    <ligand>
        <name>NADPH</name>
        <dbReference type="ChEBI" id="CHEBI:57783"/>
    </ligand>
</feature>
<evidence type="ECO:0000259" key="18">
    <source>
        <dbReference type="Pfam" id="PF01210"/>
    </source>
</evidence>
<keyword evidence="5 13" id="KW-0520">NAD</keyword>
<dbReference type="InterPro" id="IPR011128">
    <property type="entry name" value="G3P_DH_NAD-dep_N"/>
</dbReference>
<evidence type="ECO:0000256" key="2">
    <source>
        <dbReference type="ARBA" id="ARBA00022516"/>
    </source>
</evidence>
<feature type="binding site" evidence="13">
    <location>
        <position position="253"/>
    </location>
    <ligand>
        <name>sn-glycerol 3-phosphate</name>
        <dbReference type="ChEBI" id="CHEBI:57597"/>
    </ligand>
</feature>
<keyword evidence="6 13" id="KW-0443">Lipid metabolism</keyword>
<dbReference type="PANTHER" id="PTHR11728">
    <property type="entry name" value="GLYCEROL-3-PHOSPHATE DEHYDROGENASE"/>
    <property type="match status" value="1"/>
</dbReference>
<dbReference type="OrthoDB" id="9812273at2"/>
<dbReference type="GO" id="GO:0005975">
    <property type="term" value="P:carbohydrate metabolic process"/>
    <property type="evidence" value="ECO:0007669"/>
    <property type="project" value="InterPro"/>
</dbReference>
<feature type="binding site" evidence="13">
    <location>
        <position position="278"/>
    </location>
    <ligand>
        <name>NADPH</name>
        <dbReference type="ChEBI" id="CHEBI:57783"/>
    </ligand>
</feature>
<proteinExistence type="inferred from homology"/>
<dbReference type="InterPro" id="IPR036291">
    <property type="entry name" value="NAD(P)-bd_dom_sf"/>
</dbReference>
<evidence type="ECO:0000256" key="8">
    <source>
        <dbReference type="ARBA" id="ARBA00023264"/>
    </source>
</evidence>
<feature type="domain" description="Glycerol-3-phosphate dehydrogenase NAD-dependent C-terminal" evidence="19">
    <location>
        <begin position="177"/>
        <end position="318"/>
    </location>
</feature>
<feature type="binding site" evidence="13">
    <location>
        <position position="188"/>
    </location>
    <ligand>
        <name>sn-glycerol 3-phosphate</name>
        <dbReference type="ChEBI" id="CHEBI:57597"/>
    </ligand>
</feature>
<keyword evidence="3 13" id="KW-0521">NADP</keyword>
<dbReference type="EC" id="1.1.1.94" evidence="10 13"/>
<feature type="binding site" evidence="13">
    <location>
        <position position="133"/>
    </location>
    <ligand>
        <name>sn-glycerol 3-phosphate</name>
        <dbReference type="ChEBI" id="CHEBI:57597"/>
    </ligand>
</feature>
<dbReference type="Gene3D" id="3.40.50.720">
    <property type="entry name" value="NAD(P)-binding Rossmann-like Domain"/>
    <property type="match status" value="1"/>
</dbReference>
<dbReference type="Gene3D" id="1.10.1040.10">
    <property type="entry name" value="N-(1-d-carboxylethyl)-l-norvaline Dehydrogenase, domain 2"/>
    <property type="match status" value="1"/>
</dbReference>
<evidence type="ECO:0000256" key="12">
    <source>
        <dbReference type="ARBA" id="ARBA00080511"/>
    </source>
</evidence>
<dbReference type="GO" id="GO:0141152">
    <property type="term" value="F:glycerol-3-phosphate dehydrogenase (NAD+) activity"/>
    <property type="evidence" value="ECO:0007669"/>
    <property type="project" value="RHEA"/>
</dbReference>
<comment type="similarity">
    <text evidence="1 13 17">Belongs to the NAD-dependent glycerol-3-phosphate dehydrogenase family.</text>
</comment>
<dbReference type="InterPro" id="IPR006109">
    <property type="entry name" value="G3P_DH_NAD-dep_C"/>
</dbReference>
<name>A0A518BB89_9BACT</name>
<dbReference type="InterPro" id="IPR008927">
    <property type="entry name" value="6-PGluconate_DH-like_C_sf"/>
</dbReference>
<feature type="binding site" evidence="16">
    <location>
        <position position="137"/>
    </location>
    <ligand>
        <name>NAD(+)</name>
        <dbReference type="ChEBI" id="CHEBI:57540"/>
    </ligand>
</feature>
<dbReference type="GO" id="GO:0008654">
    <property type="term" value="P:phospholipid biosynthetic process"/>
    <property type="evidence" value="ECO:0007669"/>
    <property type="project" value="UniProtKB-KW"/>
</dbReference>
<keyword evidence="7 13" id="KW-0594">Phospholipid biosynthesis</keyword>
<comment type="subcellular location">
    <subcellularLocation>
        <location evidence="13">Cytoplasm</location>
    </subcellularLocation>
</comment>
<dbReference type="InterPro" id="IPR006168">
    <property type="entry name" value="G3P_DH_NAD-dep"/>
</dbReference>
<feature type="binding site" evidence="13">
    <location>
        <position position="105"/>
    </location>
    <ligand>
        <name>sn-glycerol 3-phosphate</name>
        <dbReference type="ChEBI" id="CHEBI:57597"/>
    </ligand>
</feature>
<dbReference type="GO" id="GO:0141153">
    <property type="term" value="F:glycerol-3-phosphate dehydrogenase (NADP+) activity"/>
    <property type="evidence" value="ECO:0007669"/>
    <property type="project" value="RHEA"/>
</dbReference>
<evidence type="ECO:0000256" key="17">
    <source>
        <dbReference type="RuleBase" id="RU000437"/>
    </source>
</evidence>
<dbReference type="HAMAP" id="MF_00394">
    <property type="entry name" value="NAD_Glyc3P_dehydrog"/>
    <property type="match status" value="1"/>
</dbReference>
<comment type="caution">
    <text evidence="13">Lacks conserved residue(s) required for the propagation of feature annotation.</text>
</comment>
<evidence type="ECO:0000256" key="15">
    <source>
        <dbReference type="PIRSR" id="PIRSR000114-2"/>
    </source>
</evidence>
<feature type="binding site" evidence="15">
    <location>
        <position position="105"/>
    </location>
    <ligand>
        <name>substrate</name>
    </ligand>
</feature>
<dbReference type="NCBIfam" id="NF000940">
    <property type="entry name" value="PRK00094.1-2"/>
    <property type="match status" value="1"/>
</dbReference>
<evidence type="ECO:0000256" key="11">
    <source>
        <dbReference type="ARBA" id="ARBA00069372"/>
    </source>
</evidence>
<evidence type="ECO:0000256" key="10">
    <source>
        <dbReference type="ARBA" id="ARBA00066687"/>
    </source>
</evidence>
<comment type="function">
    <text evidence="13">Catalyzes the reduction of the glycolytic intermediate dihydroxyacetone phosphate (DHAP) to sn-glycerol 3-phosphate (G3P), the key precursor for phospholipid synthesis.</text>
</comment>
<evidence type="ECO:0000259" key="19">
    <source>
        <dbReference type="Pfam" id="PF07479"/>
    </source>
</evidence>
<dbReference type="GO" id="GO:0005829">
    <property type="term" value="C:cytosol"/>
    <property type="evidence" value="ECO:0007669"/>
    <property type="project" value="TreeGrafter"/>
</dbReference>
<dbReference type="RefSeq" id="WP_145262249.1">
    <property type="nucleotide sequence ID" value="NZ_CP036279.1"/>
</dbReference>
<dbReference type="Pfam" id="PF01210">
    <property type="entry name" value="NAD_Gly3P_dh_N"/>
    <property type="match status" value="1"/>
</dbReference>